<keyword evidence="4" id="KW-0914">Notch signaling pathway</keyword>
<evidence type="ECO:0000256" key="7">
    <source>
        <dbReference type="SAM" id="Phobius"/>
    </source>
</evidence>
<evidence type="ECO:0000256" key="4">
    <source>
        <dbReference type="ARBA" id="ARBA00022976"/>
    </source>
</evidence>
<gene>
    <name evidence="8" type="ORF">CAUJ_LOCUS180</name>
</gene>
<protein>
    <recommendedName>
        <fullName evidence="10">Gamma-secretase subunit aph-1</fullName>
    </recommendedName>
</protein>
<evidence type="ECO:0000256" key="2">
    <source>
        <dbReference type="ARBA" id="ARBA00005577"/>
    </source>
</evidence>
<proteinExistence type="inferred from homology"/>
<comment type="subcellular location">
    <subcellularLocation>
        <location evidence="1">Membrane</location>
        <topology evidence="1">Multi-pass membrane protein</topology>
    </subcellularLocation>
</comment>
<feature type="transmembrane region" description="Helical" evidence="7">
    <location>
        <begin position="32"/>
        <end position="56"/>
    </location>
</feature>
<feature type="transmembrane region" description="Helical" evidence="7">
    <location>
        <begin position="6"/>
        <end position="25"/>
    </location>
</feature>
<dbReference type="AlphaFoldDB" id="A0A8S1GMP4"/>
<feature type="transmembrane region" description="Helical" evidence="7">
    <location>
        <begin position="229"/>
        <end position="258"/>
    </location>
</feature>
<dbReference type="GO" id="GO:0016020">
    <property type="term" value="C:membrane"/>
    <property type="evidence" value="ECO:0007669"/>
    <property type="project" value="UniProtKB-SubCell"/>
</dbReference>
<dbReference type="PANTHER" id="PTHR12889">
    <property type="entry name" value="GAMMA-SECRETASE SUBUNIT APH-1"/>
    <property type="match status" value="1"/>
</dbReference>
<evidence type="ECO:0000313" key="9">
    <source>
        <dbReference type="Proteomes" id="UP000835052"/>
    </source>
</evidence>
<organism evidence="8 9">
    <name type="scientific">Caenorhabditis auriculariae</name>
    <dbReference type="NCBI Taxonomy" id="2777116"/>
    <lineage>
        <taxon>Eukaryota</taxon>
        <taxon>Metazoa</taxon>
        <taxon>Ecdysozoa</taxon>
        <taxon>Nematoda</taxon>
        <taxon>Chromadorea</taxon>
        <taxon>Rhabditida</taxon>
        <taxon>Rhabditina</taxon>
        <taxon>Rhabditomorpha</taxon>
        <taxon>Rhabditoidea</taxon>
        <taxon>Rhabditidae</taxon>
        <taxon>Peloderinae</taxon>
        <taxon>Caenorhabditis</taxon>
    </lineage>
</organism>
<accession>A0A8S1GMP4</accession>
<comment type="caution">
    <text evidence="8">The sequence shown here is derived from an EMBL/GenBank/DDBJ whole genome shotgun (WGS) entry which is preliminary data.</text>
</comment>
<dbReference type="Proteomes" id="UP000835052">
    <property type="component" value="Unassembled WGS sequence"/>
</dbReference>
<dbReference type="Pfam" id="PF06105">
    <property type="entry name" value="Aph-1"/>
    <property type="match status" value="1"/>
</dbReference>
<evidence type="ECO:0000256" key="3">
    <source>
        <dbReference type="ARBA" id="ARBA00022692"/>
    </source>
</evidence>
<dbReference type="EMBL" id="CAJGYM010000001">
    <property type="protein sequence ID" value="CAD6184261.1"/>
    <property type="molecule type" value="Genomic_DNA"/>
</dbReference>
<keyword evidence="3 7" id="KW-0812">Transmembrane</keyword>
<evidence type="ECO:0000256" key="1">
    <source>
        <dbReference type="ARBA" id="ARBA00004141"/>
    </source>
</evidence>
<evidence type="ECO:0000256" key="6">
    <source>
        <dbReference type="ARBA" id="ARBA00023136"/>
    </source>
</evidence>
<feature type="transmembrane region" description="Helical" evidence="7">
    <location>
        <begin position="202"/>
        <end position="223"/>
    </location>
</feature>
<feature type="transmembrane region" description="Helical" evidence="7">
    <location>
        <begin position="117"/>
        <end position="141"/>
    </location>
</feature>
<feature type="transmembrane region" description="Helical" evidence="7">
    <location>
        <begin position="169"/>
        <end position="190"/>
    </location>
</feature>
<dbReference type="OrthoDB" id="6507463at2759"/>
<reference evidence="8" key="1">
    <citation type="submission" date="2020-10" db="EMBL/GenBank/DDBJ databases">
        <authorList>
            <person name="Kikuchi T."/>
        </authorList>
    </citation>
    <scope>NUCLEOTIDE SEQUENCE</scope>
    <source>
        <strain evidence="8">NKZ352</strain>
    </source>
</reference>
<evidence type="ECO:0008006" key="10">
    <source>
        <dbReference type="Google" id="ProtNLM"/>
    </source>
</evidence>
<feature type="transmembrane region" description="Helical" evidence="7">
    <location>
        <begin position="62"/>
        <end position="84"/>
    </location>
</feature>
<keyword evidence="6 7" id="KW-0472">Membrane</keyword>
<keyword evidence="9" id="KW-1185">Reference proteome</keyword>
<dbReference type="GO" id="GO:0016485">
    <property type="term" value="P:protein processing"/>
    <property type="evidence" value="ECO:0007669"/>
    <property type="project" value="InterPro"/>
</dbReference>
<comment type="similarity">
    <text evidence="2">Belongs to the APH-1 family.</text>
</comment>
<dbReference type="GO" id="GO:0007219">
    <property type="term" value="P:Notch signaling pathway"/>
    <property type="evidence" value="ECO:0007669"/>
    <property type="project" value="UniProtKB-KW"/>
</dbReference>
<evidence type="ECO:0000256" key="5">
    <source>
        <dbReference type="ARBA" id="ARBA00022989"/>
    </source>
</evidence>
<name>A0A8S1GMP4_9PELO</name>
<dbReference type="InterPro" id="IPR009294">
    <property type="entry name" value="Aph-1"/>
</dbReference>
<sequence length="296" mass="32480">MGYLLTTSCYIISFAPAFALFHRFIVHDPVRIILFVLGAFFWLVALLLSSLIWLGLGTLFDGYVVSIVIGIFLQELARVSYFLLLKEAQSGLNKITRPGEVSVAPGVTDLHNARHMLALVCGLGMGVMSGLFLTMNVFAAFSGPGTIGLPQAIEKSTTDVNRAGKYLPFFYALSALLLTLFHITWTIMVWDFCHKFGRTMSVYIPAVIAVVTHLAVSIVSSISASGLHFYVLVVQFLVFLGCAAYCHVIMGGTLVSLLNRGKSSAVDLVTLRFLRNTSQRYEAQQGEPLQVRNVET</sequence>
<evidence type="ECO:0000313" key="8">
    <source>
        <dbReference type="EMBL" id="CAD6184261.1"/>
    </source>
</evidence>
<keyword evidence="5 7" id="KW-1133">Transmembrane helix</keyword>